<name>A0A3M7RZ52_BRAPC</name>
<dbReference type="EMBL" id="REGN01002338">
    <property type="protein sequence ID" value="RNA28806.1"/>
    <property type="molecule type" value="Genomic_DNA"/>
</dbReference>
<evidence type="ECO:0000313" key="1">
    <source>
        <dbReference type="EMBL" id="RNA28806.1"/>
    </source>
</evidence>
<evidence type="ECO:0000313" key="2">
    <source>
        <dbReference type="Proteomes" id="UP000276133"/>
    </source>
</evidence>
<dbReference type="AlphaFoldDB" id="A0A3M7RZ52"/>
<proteinExistence type="predicted"/>
<keyword evidence="2" id="KW-1185">Reference proteome</keyword>
<organism evidence="1 2">
    <name type="scientific">Brachionus plicatilis</name>
    <name type="common">Marine rotifer</name>
    <name type="synonym">Brachionus muelleri</name>
    <dbReference type="NCBI Taxonomy" id="10195"/>
    <lineage>
        <taxon>Eukaryota</taxon>
        <taxon>Metazoa</taxon>
        <taxon>Spiralia</taxon>
        <taxon>Gnathifera</taxon>
        <taxon>Rotifera</taxon>
        <taxon>Eurotatoria</taxon>
        <taxon>Monogononta</taxon>
        <taxon>Pseudotrocha</taxon>
        <taxon>Ploima</taxon>
        <taxon>Brachionidae</taxon>
        <taxon>Brachionus</taxon>
    </lineage>
</organism>
<sequence>MGVHEFFKRKNDKIIIGKQSDDGRTLKMTSPMLLQFFNALSPDVTLVRENSDFTKIYETLSVYYSLMHNIVPNIVNSITYNAHKNFTLDFRKEERKSEERVEEVNTLFVQYAWKH</sequence>
<accession>A0A3M7RZ52</accession>
<protein>
    <submittedName>
        <fullName evidence="1">Uncharacterized protein</fullName>
    </submittedName>
</protein>
<reference evidence="1 2" key="1">
    <citation type="journal article" date="2018" name="Sci. Rep.">
        <title>Genomic signatures of local adaptation to the degree of environmental predictability in rotifers.</title>
        <authorList>
            <person name="Franch-Gras L."/>
            <person name="Hahn C."/>
            <person name="Garcia-Roger E.M."/>
            <person name="Carmona M.J."/>
            <person name="Serra M."/>
            <person name="Gomez A."/>
        </authorList>
    </citation>
    <scope>NUCLEOTIDE SEQUENCE [LARGE SCALE GENOMIC DNA]</scope>
    <source>
        <strain evidence="1">HYR1</strain>
    </source>
</reference>
<comment type="caution">
    <text evidence="1">The sequence shown here is derived from an EMBL/GenBank/DDBJ whole genome shotgun (WGS) entry which is preliminary data.</text>
</comment>
<dbReference type="Proteomes" id="UP000276133">
    <property type="component" value="Unassembled WGS sequence"/>
</dbReference>
<gene>
    <name evidence="1" type="ORF">BpHYR1_016457</name>
</gene>